<proteinExistence type="predicted"/>
<protein>
    <recommendedName>
        <fullName evidence="3">DUF29 domain-containing protein</fullName>
    </recommendedName>
</protein>
<evidence type="ECO:0008006" key="3">
    <source>
        <dbReference type="Google" id="ProtNLM"/>
    </source>
</evidence>
<dbReference type="OrthoDB" id="425753at2"/>
<dbReference type="EMBL" id="FOTK01000005">
    <property type="protein sequence ID" value="SFL47723.1"/>
    <property type="molecule type" value="Genomic_DNA"/>
</dbReference>
<dbReference type="AlphaFoldDB" id="A0A1I4I184"/>
<accession>A0A1I4I184</accession>
<dbReference type="Gene3D" id="1.20.1220.20">
    <property type="entry name" value="Uncharcterised protein PF01724"/>
    <property type="match status" value="1"/>
</dbReference>
<dbReference type="Pfam" id="PF01724">
    <property type="entry name" value="DUF29"/>
    <property type="match status" value="1"/>
</dbReference>
<dbReference type="RefSeq" id="WP_092038579.1">
    <property type="nucleotide sequence ID" value="NZ_FOTK01000005.1"/>
</dbReference>
<reference evidence="2" key="1">
    <citation type="submission" date="2016-10" db="EMBL/GenBank/DDBJ databases">
        <authorList>
            <person name="Varghese N."/>
            <person name="Submissions S."/>
        </authorList>
    </citation>
    <scope>NUCLEOTIDE SEQUENCE [LARGE SCALE GENOMIC DNA]</scope>
    <source>
        <strain evidence="2">BL36</strain>
    </source>
</reference>
<gene>
    <name evidence="1" type="ORF">SAMN05192568_1005167</name>
</gene>
<name>A0A1I4I184_9HYPH</name>
<evidence type="ECO:0000313" key="1">
    <source>
        <dbReference type="EMBL" id="SFL47723.1"/>
    </source>
</evidence>
<organism evidence="1 2">
    <name type="scientific">Methylobacterium pseudosasicola</name>
    <dbReference type="NCBI Taxonomy" id="582667"/>
    <lineage>
        <taxon>Bacteria</taxon>
        <taxon>Pseudomonadati</taxon>
        <taxon>Pseudomonadota</taxon>
        <taxon>Alphaproteobacteria</taxon>
        <taxon>Hyphomicrobiales</taxon>
        <taxon>Methylobacteriaceae</taxon>
        <taxon>Methylobacterium</taxon>
    </lineage>
</organism>
<evidence type="ECO:0000313" key="2">
    <source>
        <dbReference type="Proteomes" id="UP000199048"/>
    </source>
</evidence>
<dbReference type="Proteomes" id="UP000199048">
    <property type="component" value="Unassembled WGS sequence"/>
</dbReference>
<dbReference type="PANTHER" id="PTHR34235">
    <property type="entry name" value="SLR1203 PROTEIN-RELATED"/>
    <property type="match status" value="1"/>
</dbReference>
<keyword evidence="2" id="KW-1185">Reference proteome</keyword>
<dbReference type="InterPro" id="IPR002636">
    <property type="entry name" value="DUF29"/>
</dbReference>
<dbReference type="STRING" id="582667.SAMN05192568_1005167"/>
<sequence length="169" mass="18978">MDNGPSLYDDDIVTWAEQQVTALRALAARGDLSNVVDWENVIEEIESVGRSQIQGVESLLLQVLVHVLKYLSAPSAQSTGSWRVEVVAFQRAARRNYKRAMQERIDWQALWQDALANADVQLKVYGDRLIGGLPKTFPFEPEQLVAPDFDMDTALERLAAVLKSNADRH</sequence>